<dbReference type="Proteomes" id="UP001054252">
    <property type="component" value="Unassembled WGS sequence"/>
</dbReference>
<dbReference type="EMBL" id="BPVZ01000120">
    <property type="protein sequence ID" value="GKV37115.1"/>
    <property type="molecule type" value="Genomic_DNA"/>
</dbReference>
<proteinExistence type="predicted"/>
<dbReference type="AlphaFoldDB" id="A0AAV5LI84"/>
<sequence>MLVGLARKQLKGFLFQCTQRDRNKDKSLINIRNRKVRITNGTSSLYALCGSWFRNSFPEESQPQYGDIAKSLPQPLPMPVTDNLPNKREGVEQEEGVGFPSFAVLIRVKLF</sequence>
<evidence type="ECO:0000256" key="1">
    <source>
        <dbReference type="SAM" id="MobiDB-lite"/>
    </source>
</evidence>
<name>A0AAV5LI84_9ROSI</name>
<protein>
    <submittedName>
        <fullName evidence="2">Uncharacterized protein</fullName>
    </submittedName>
</protein>
<feature type="region of interest" description="Disordered" evidence="1">
    <location>
        <begin position="64"/>
        <end position="92"/>
    </location>
</feature>
<dbReference type="PANTHER" id="PTHR37173:SF1">
    <property type="entry name" value="PROLINE-RICH FAMILY PROTEIN"/>
    <property type="match status" value="1"/>
</dbReference>
<comment type="caution">
    <text evidence="2">The sequence shown here is derived from an EMBL/GenBank/DDBJ whole genome shotgun (WGS) entry which is preliminary data.</text>
</comment>
<reference evidence="2 3" key="1">
    <citation type="journal article" date="2021" name="Commun. Biol.">
        <title>The genome of Shorea leprosula (Dipterocarpaceae) highlights the ecological relevance of drought in aseasonal tropical rainforests.</title>
        <authorList>
            <person name="Ng K.K.S."/>
            <person name="Kobayashi M.J."/>
            <person name="Fawcett J.A."/>
            <person name="Hatakeyama M."/>
            <person name="Paape T."/>
            <person name="Ng C.H."/>
            <person name="Ang C.C."/>
            <person name="Tnah L.H."/>
            <person name="Lee C.T."/>
            <person name="Nishiyama T."/>
            <person name="Sese J."/>
            <person name="O'Brien M.J."/>
            <person name="Copetti D."/>
            <person name="Mohd Noor M.I."/>
            <person name="Ong R.C."/>
            <person name="Putra M."/>
            <person name="Sireger I.Z."/>
            <person name="Indrioko S."/>
            <person name="Kosugi Y."/>
            <person name="Izuno A."/>
            <person name="Isagi Y."/>
            <person name="Lee S.L."/>
            <person name="Shimizu K.K."/>
        </authorList>
    </citation>
    <scope>NUCLEOTIDE SEQUENCE [LARGE SCALE GENOMIC DNA]</scope>
    <source>
        <strain evidence="2">214</strain>
    </source>
</reference>
<evidence type="ECO:0000313" key="2">
    <source>
        <dbReference type="EMBL" id="GKV37115.1"/>
    </source>
</evidence>
<keyword evidence="3" id="KW-1185">Reference proteome</keyword>
<organism evidence="2 3">
    <name type="scientific">Rubroshorea leprosula</name>
    <dbReference type="NCBI Taxonomy" id="152421"/>
    <lineage>
        <taxon>Eukaryota</taxon>
        <taxon>Viridiplantae</taxon>
        <taxon>Streptophyta</taxon>
        <taxon>Embryophyta</taxon>
        <taxon>Tracheophyta</taxon>
        <taxon>Spermatophyta</taxon>
        <taxon>Magnoliopsida</taxon>
        <taxon>eudicotyledons</taxon>
        <taxon>Gunneridae</taxon>
        <taxon>Pentapetalae</taxon>
        <taxon>rosids</taxon>
        <taxon>malvids</taxon>
        <taxon>Malvales</taxon>
        <taxon>Dipterocarpaceae</taxon>
        <taxon>Rubroshorea</taxon>
    </lineage>
</organism>
<dbReference type="PANTHER" id="PTHR37173">
    <property type="entry name" value="HYDROXYPROLINE-RICH GLYCOPROTEIN FAMILY PROTEIN"/>
    <property type="match status" value="1"/>
</dbReference>
<accession>A0AAV5LI84</accession>
<evidence type="ECO:0000313" key="3">
    <source>
        <dbReference type="Proteomes" id="UP001054252"/>
    </source>
</evidence>
<gene>
    <name evidence="2" type="ORF">SLEP1_g45179</name>
</gene>